<keyword evidence="4" id="KW-1185">Reference proteome</keyword>
<evidence type="ECO:0000256" key="1">
    <source>
        <dbReference type="ARBA" id="ARBA00022729"/>
    </source>
</evidence>
<dbReference type="Pfam" id="PF06725">
    <property type="entry name" value="3D"/>
    <property type="match status" value="1"/>
</dbReference>
<dbReference type="PROSITE" id="PS51781">
    <property type="entry name" value="SH3B"/>
    <property type="match status" value="1"/>
</dbReference>
<dbReference type="SUPFAM" id="SSF50685">
    <property type="entry name" value="Barwin-like endoglucanases"/>
    <property type="match status" value="1"/>
</dbReference>
<feature type="domain" description="SH3b" evidence="2">
    <location>
        <begin position="29"/>
        <end position="92"/>
    </location>
</feature>
<dbReference type="PANTHER" id="PTHR39160">
    <property type="entry name" value="CELL WALL-BINDING PROTEIN YOCH"/>
    <property type="match status" value="1"/>
</dbReference>
<protein>
    <recommendedName>
        <fullName evidence="2">SH3b domain-containing protein</fullName>
    </recommendedName>
</protein>
<dbReference type="Pfam" id="PF08239">
    <property type="entry name" value="SH3_3"/>
    <property type="match status" value="1"/>
</dbReference>
<organism evidence="3 4">
    <name type="scientific">Terrisporobacter othiniensis</name>
    <dbReference type="NCBI Taxonomy" id="1577792"/>
    <lineage>
        <taxon>Bacteria</taxon>
        <taxon>Bacillati</taxon>
        <taxon>Bacillota</taxon>
        <taxon>Clostridia</taxon>
        <taxon>Peptostreptococcales</taxon>
        <taxon>Peptostreptococcaceae</taxon>
        <taxon>Terrisporobacter</taxon>
    </lineage>
</organism>
<dbReference type="InterPro" id="IPR051933">
    <property type="entry name" value="Resuscitation_pf_RpfB"/>
</dbReference>
<dbReference type="RefSeq" id="WP_039680872.1">
    <property type="nucleotide sequence ID" value="NZ_JWHR01000123.1"/>
</dbReference>
<evidence type="ECO:0000313" key="4">
    <source>
        <dbReference type="Proteomes" id="UP000031189"/>
    </source>
</evidence>
<dbReference type="Proteomes" id="UP000031189">
    <property type="component" value="Unassembled WGS sequence"/>
</dbReference>
<dbReference type="OrthoDB" id="9798935at2"/>
<dbReference type="SMART" id="SM00287">
    <property type="entry name" value="SH3b"/>
    <property type="match status" value="1"/>
</dbReference>
<dbReference type="CDD" id="cd14667">
    <property type="entry name" value="3D_containing_proteins"/>
    <property type="match status" value="1"/>
</dbReference>
<accession>A0A0B3WND5</accession>
<dbReference type="STRING" id="1577792.QX51_15825"/>
<dbReference type="AlphaFoldDB" id="A0A0B3WND5"/>
<dbReference type="InterPro" id="IPR010611">
    <property type="entry name" value="3D_dom"/>
</dbReference>
<dbReference type="InterPro" id="IPR059180">
    <property type="entry name" value="3D_YorM"/>
</dbReference>
<gene>
    <name evidence="3" type="ORF">QX51_15825</name>
</gene>
<dbReference type="InterPro" id="IPR003646">
    <property type="entry name" value="SH3-like_bac-type"/>
</dbReference>
<dbReference type="Gene3D" id="2.30.30.40">
    <property type="entry name" value="SH3 Domains"/>
    <property type="match status" value="1"/>
</dbReference>
<evidence type="ECO:0000313" key="3">
    <source>
        <dbReference type="EMBL" id="KHS56060.1"/>
    </source>
</evidence>
<dbReference type="InterPro" id="IPR036908">
    <property type="entry name" value="RlpA-like_sf"/>
</dbReference>
<dbReference type="Gene3D" id="2.40.40.10">
    <property type="entry name" value="RlpA-like domain"/>
    <property type="match status" value="1"/>
</dbReference>
<sequence>MFKKTLKVTAIVGALVMTMGVIKPIEVDAATASGTATSTVNLRTGASTKYRTIGKLKKGAKVKILSSKNGWHKVKYSNKTGWSSGKYIKKSTSSSSNRDVKKRLKVKAYAYTGGGYTATGTKAKYGTLAVDPKVIPYGTKVYIKELDKVFTAEDCGGGIKGNKIDIYMNSSSACSKWGVKTITLEILK</sequence>
<keyword evidence="1" id="KW-0732">Signal</keyword>
<evidence type="ECO:0000259" key="2">
    <source>
        <dbReference type="PROSITE" id="PS51781"/>
    </source>
</evidence>
<comment type="caution">
    <text evidence="3">The sequence shown here is derived from an EMBL/GenBank/DDBJ whole genome shotgun (WGS) entry which is preliminary data.</text>
</comment>
<name>A0A0B3WND5_9FIRM</name>
<dbReference type="PANTHER" id="PTHR39160:SF4">
    <property type="entry name" value="RESUSCITATION-PROMOTING FACTOR RPFB"/>
    <property type="match status" value="1"/>
</dbReference>
<proteinExistence type="predicted"/>
<reference evidence="3 4" key="1">
    <citation type="submission" date="2014-12" db="EMBL/GenBank/DDBJ databases">
        <title>Draft genome sequence of Terrisporobacter sp. 08-306576, isolated from the blood culture of a bacteremia patient.</title>
        <authorList>
            <person name="Lund L.C."/>
            <person name="Sydenham T.V."/>
            <person name="Hogh S.V."/>
            <person name="Skov M.N."/>
            <person name="Kemp M."/>
            <person name="Justesen U.S."/>
        </authorList>
    </citation>
    <scope>NUCLEOTIDE SEQUENCE [LARGE SCALE GENOMIC DNA]</scope>
    <source>
        <strain evidence="3 4">08-306576</strain>
    </source>
</reference>
<dbReference type="GO" id="GO:0009254">
    <property type="term" value="P:peptidoglycan turnover"/>
    <property type="evidence" value="ECO:0007669"/>
    <property type="project" value="InterPro"/>
</dbReference>
<dbReference type="GO" id="GO:0004553">
    <property type="term" value="F:hydrolase activity, hydrolyzing O-glycosyl compounds"/>
    <property type="evidence" value="ECO:0007669"/>
    <property type="project" value="InterPro"/>
</dbReference>
<dbReference type="GO" id="GO:0019867">
    <property type="term" value="C:outer membrane"/>
    <property type="evidence" value="ECO:0007669"/>
    <property type="project" value="InterPro"/>
</dbReference>
<dbReference type="EMBL" id="JWHR01000123">
    <property type="protein sequence ID" value="KHS56060.1"/>
    <property type="molecule type" value="Genomic_DNA"/>
</dbReference>